<keyword evidence="7" id="KW-1133">Transmembrane helix</keyword>
<dbReference type="EnsemblMetazoa" id="CapteT191403">
    <property type="protein sequence ID" value="CapteP191403"/>
    <property type="gene ID" value="CapteG191403"/>
</dbReference>
<dbReference type="PANTHER" id="PTHR46806">
    <property type="entry name" value="F5/8 TYPE C DOMAIN-CONTAINING PROTEIN"/>
    <property type="match status" value="1"/>
</dbReference>
<dbReference type="Pfam" id="PF00754">
    <property type="entry name" value="F5_F8_type_C"/>
    <property type="match status" value="1"/>
</dbReference>
<dbReference type="Proteomes" id="UP000014760">
    <property type="component" value="Unassembled WGS sequence"/>
</dbReference>
<evidence type="ECO:0000256" key="5">
    <source>
        <dbReference type="ARBA" id="ARBA00023136"/>
    </source>
</evidence>
<dbReference type="EMBL" id="AMQN01016134">
    <property type="status" value="NOT_ANNOTATED_CDS"/>
    <property type="molecule type" value="Genomic_DNA"/>
</dbReference>
<evidence type="ECO:0000259" key="8">
    <source>
        <dbReference type="PROSITE" id="PS50022"/>
    </source>
</evidence>
<evidence type="ECO:0000256" key="4">
    <source>
        <dbReference type="ARBA" id="ARBA00022889"/>
    </source>
</evidence>
<dbReference type="Gene3D" id="2.60.120.260">
    <property type="entry name" value="Galactose-binding domain-like"/>
    <property type="match status" value="1"/>
</dbReference>
<dbReference type="AlphaFoldDB" id="R7T325"/>
<dbReference type="GO" id="GO:0005886">
    <property type="term" value="C:plasma membrane"/>
    <property type="evidence" value="ECO:0007669"/>
    <property type="project" value="TreeGrafter"/>
</dbReference>
<feature type="domain" description="F5/8 type C" evidence="8">
    <location>
        <begin position="34"/>
        <end position="145"/>
    </location>
</feature>
<name>R7T325_CAPTE</name>
<dbReference type="SUPFAM" id="SSF49785">
    <property type="entry name" value="Galactose-binding domain-like"/>
    <property type="match status" value="1"/>
</dbReference>
<dbReference type="GO" id="GO:0005576">
    <property type="term" value="C:extracellular region"/>
    <property type="evidence" value="ECO:0007669"/>
    <property type="project" value="UniProtKB-SubCell"/>
</dbReference>
<dbReference type="STRING" id="283909.R7T325"/>
<protein>
    <recommendedName>
        <fullName evidence="8">F5/8 type C domain-containing protein</fullName>
    </recommendedName>
</protein>
<organism evidence="9">
    <name type="scientific">Capitella teleta</name>
    <name type="common">Polychaete worm</name>
    <dbReference type="NCBI Taxonomy" id="283909"/>
    <lineage>
        <taxon>Eukaryota</taxon>
        <taxon>Metazoa</taxon>
        <taxon>Spiralia</taxon>
        <taxon>Lophotrochozoa</taxon>
        <taxon>Annelida</taxon>
        <taxon>Polychaeta</taxon>
        <taxon>Sedentaria</taxon>
        <taxon>Scolecida</taxon>
        <taxon>Capitellidae</taxon>
        <taxon>Capitella</taxon>
    </lineage>
</organism>
<dbReference type="PROSITE" id="PS50022">
    <property type="entry name" value="FA58C_3"/>
    <property type="match status" value="1"/>
</dbReference>
<dbReference type="CDD" id="cd00057">
    <property type="entry name" value="FA58C"/>
    <property type="match status" value="1"/>
</dbReference>
<keyword evidence="6" id="KW-1015">Disulfide bond</keyword>
<evidence type="ECO:0000313" key="9">
    <source>
        <dbReference type="EMBL" id="ELT87007.1"/>
    </source>
</evidence>
<dbReference type="GO" id="GO:0007155">
    <property type="term" value="P:cell adhesion"/>
    <property type="evidence" value="ECO:0007669"/>
    <property type="project" value="UniProtKB-KW"/>
</dbReference>
<dbReference type="GO" id="GO:0012505">
    <property type="term" value="C:endomembrane system"/>
    <property type="evidence" value="ECO:0007669"/>
    <property type="project" value="UniProtKB-SubCell"/>
</dbReference>
<reference evidence="9 11" key="2">
    <citation type="journal article" date="2013" name="Nature">
        <title>Insights into bilaterian evolution from three spiralian genomes.</title>
        <authorList>
            <person name="Simakov O."/>
            <person name="Marletaz F."/>
            <person name="Cho S.J."/>
            <person name="Edsinger-Gonzales E."/>
            <person name="Havlak P."/>
            <person name="Hellsten U."/>
            <person name="Kuo D.H."/>
            <person name="Larsson T."/>
            <person name="Lv J."/>
            <person name="Arendt D."/>
            <person name="Savage R."/>
            <person name="Osoegawa K."/>
            <person name="de Jong P."/>
            <person name="Grimwood J."/>
            <person name="Chapman J.A."/>
            <person name="Shapiro H."/>
            <person name="Aerts A."/>
            <person name="Otillar R.P."/>
            <person name="Terry A.Y."/>
            <person name="Boore J.L."/>
            <person name="Grigoriev I.V."/>
            <person name="Lindberg D.R."/>
            <person name="Seaver E.C."/>
            <person name="Weisblat D.A."/>
            <person name="Putnam N.H."/>
            <person name="Rokhsar D.S."/>
        </authorList>
    </citation>
    <scope>NUCLEOTIDE SEQUENCE</scope>
    <source>
        <strain evidence="9 11">I ESC-2004</strain>
    </source>
</reference>
<keyword evidence="5 7" id="KW-0472">Membrane</keyword>
<gene>
    <name evidence="9" type="ORF">CAPTEDRAFT_191403</name>
</gene>
<keyword evidence="3" id="KW-0964">Secreted</keyword>
<evidence type="ECO:0000313" key="10">
    <source>
        <dbReference type="EnsemblMetazoa" id="CapteP191403"/>
    </source>
</evidence>
<dbReference type="OrthoDB" id="10028859at2759"/>
<dbReference type="InterPro" id="IPR050633">
    <property type="entry name" value="Neuropilin_MCO_CoagFactor"/>
</dbReference>
<evidence type="ECO:0000256" key="3">
    <source>
        <dbReference type="ARBA" id="ARBA00022525"/>
    </source>
</evidence>
<dbReference type="SMART" id="SM00231">
    <property type="entry name" value="FA58C"/>
    <property type="match status" value="1"/>
</dbReference>
<dbReference type="EMBL" id="KB312567">
    <property type="protein sequence ID" value="ELT87007.1"/>
    <property type="molecule type" value="Genomic_DNA"/>
</dbReference>
<evidence type="ECO:0000313" key="11">
    <source>
        <dbReference type="Proteomes" id="UP000014760"/>
    </source>
</evidence>
<reference evidence="10" key="3">
    <citation type="submission" date="2015-06" db="UniProtKB">
        <authorList>
            <consortium name="EnsemblMetazoa"/>
        </authorList>
    </citation>
    <scope>IDENTIFICATION</scope>
</reference>
<dbReference type="InterPro" id="IPR000421">
    <property type="entry name" value="FA58C"/>
</dbReference>
<proteinExistence type="predicted"/>
<keyword evidence="4" id="KW-0130">Cell adhesion</keyword>
<dbReference type="PANTHER" id="PTHR46806:SF5">
    <property type="entry name" value="F5_8 TYPE C DOMAIN-CONTAINING PROTEIN"/>
    <property type="match status" value="1"/>
</dbReference>
<dbReference type="HOGENOM" id="CLU_053033_0_0_1"/>
<reference evidence="11" key="1">
    <citation type="submission" date="2012-12" db="EMBL/GenBank/DDBJ databases">
        <authorList>
            <person name="Hellsten U."/>
            <person name="Grimwood J."/>
            <person name="Chapman J.A."/>
            <person name="Shapiro H."/>
            <person name="Aerts A."/>
            <person name="Otillar R.P."/>
            <person name="Terry A.Y."/>
            <person name="Boore J.L."/>
            <person name="Simakov O."/>
            <person name="Marletaz F."/>
            <person name="Cho S.-J."/>
            <person name="Edsinger-Gonzales E."/>
            <person name="Havlak P."/>
            <person name="Kuo D.-H."/>
            <person name="Larsson T."/>
            <person name="Lv J."/>
            <person name="Arendt D."/>
            <person name="Savage R."/>
            <person name="Osoegawa K."/>
            <person name="de Jong P."/>
            <person name="Lindberg D.R."/>
            <person name="Seaver E.C."/>
            <person name="Weisblat D.A."/>
            <person name="Putnam N.H."/>
            <person name="Grigoriev I.V."/>
            <person name="Rokhsar D.S."/>
        </authorList>
    </citation>
    <scope>NUCLEOTIDE SEQUENCE</scope>
    <source>
        <strain evidence="11">I ESC-2004</strain>
    </source>
</reference>
<accession>R7T325</accession>
<feature type="transmembrane region" description="Helical" evidence="7">
    <location>
        <begin position="20"/>
        <end position="38"/>
    </location>
</feature>
<dbReference type="InterPro" id="IPR008979">
    <property type="entry name" value="Galactose-bd-like_sf"/>
</dbReference>
<evidence type="ECO:0000256" key="2">
    <source>
        <dbReference type="ARBA" id="ARBA00004613"/>
    </source>
</evidence>
<keyword evidence="7" id="KW-0812">Transmembrane</keyword>
<sequence length="296" mass="33802">MFLVKHMFNYFSHKSYQANITFCNILIIIISALNGWIADDNDQTPWVEIDLIENKLIGGVVTWPRGDGYKRHQYVKTFNIQYRAEGEAGYEYYMESGNIVTFVGNENVQDIVLNGFPKKIIARHVRLNVLTFHIHSVMRLEILGCTKPVLPYVNKEYTSPALCDTSAEKCIRIKNSRIRVQWKGMVSAFNSTNLVLSGKSMICNFPSTIVGIERQSTGCEVGYEQCKIEVANEDGKCQVRCHLKEWQVGQPFNLLILVTGDESTELCSIETDLDLWSPGRSVITDWDTFIQRIKQV</sequence>
<evidence type="ECO:0000256" key="7">
    <source>
        <dbReference type="SAM" id="Phobius"/>
    </source>
</evidence>
<comment type="subcellular location">
    <subcellularLocation>
        <location evidence="1">Endomembrane system</location>
        <topology evidence="1">Peripheral membrane protein</topology>
    </subcellularLocation>
    <subcellularLocation>
        <location evidence="2">Secreted</location>
    </subcellularLocation>
</comment>
<keyword evidence="11" id="KW-1185">Reference proteome</keyword>
<evidence type="ECO:0000256" key="1">
    <source>
        <dbReference type="ARBA" id="ARBA00004184"/>
    </source>
</evidence>
<evidence type="ECO:0000256" key="6">
    <source>
        <dbReference type="ARBA" id="ARBA00023157"/>
    </source>
</evidence>
<dbReference type="GO" id="GO:0038023">
    <property type="term" value="F:signaling receptor activity"/>
    <property type="evidence" value="ECO:0007669"/>
    <property type="project" value="TreeGrafter"/>
</dbReference>